<dbReference type="PROSITE" id="PS50850">
    <property type="entry name" value="MFS"/>
    <property type="match status" value="1"/>
</dbReference>
<dbReference type="OrthoDB" id="19923at2759"/>
<feature type="domain" description="Major facilitator superfamily (MFS) profile" evidence="8">
    <location>
        <begin position="49"/>
        <end position="469"/>
    </location>
</feature>
<accession>A0A8E2FCX6</accession>
<reference evidence="9 10" key="1">
    <citation type="journal article" date="2016" name="Nat. Commun.">
        <title>Ectomycorrhizal ecology is imprinted in the genome of the dominant symbiotic fungus Cenococcum geophilum.</title>
        <authorList>
            <consortium name="DOE Joint Genome Institute"/>
            <person name="Peter M."/>
            <person name="Kohler A."/>
            <person name="Ohm R.A."/>
            <person name="Kuo A."/>
            <person name="Krutzmann J."/>
            <person name="Morin E."/>
            <person name="Arend M."/>
            <person name="Barry K.W."/>
            <person name="Binder M."/>
            <person name="Choi C."/>
            <person name="Clum A."/>
            <person name="Copeland A."/>
            <person name="Grisel N."/>
            <person name="Haridas S."/>
            <person name="Kipfer T."/>
            <person name="LaButti K."/>
            <person name="Lindquist E."/>
            <person name="Lipzen A."/>
            <person name="Maire R."/>
            <person name="Meier B."/>
            <person name="Mihaltcheva S."/>
            <person name="Molinier V."/>
            <person name="Murat C."/>
            <person name="Poggeler S."/>
            <person name="Quandt C.A."/>
            <person name="Sperisen C."/>
            <person name="Tritt A."/>
            <person name="Tisserant E."/>
            <person name="Crous P.W."/>
            <person name="Henrissat B."/>
            <person name="Nehls U."/>
            <person name="Egli S."/>
            <person name="Spatafora J.W."/>
            <person name="Grigoriev I.V."/>
            <person name="Martin F.M."/>
        </authorList>
    </citation>
    <scope>NUCLEOTIDE SEQUENCE [LARGE SCALE GENOMIC DNA]</scope>
    <source>
        <strain evidence="9 10">CBS 207.34</strain>
    </source>
</reference>
<dbReference type="GO" id="GO:0016020">
    <property type="term" value="C:membrane"/>
    <property type="evidence" value="ECO:0007669"/>
    <property type="project" value="UniProtKB-SubCell"/>
</dbReference>
<keyword evidence="4 7" id="KW-1133">Transmembrane helix</keyword>
<dbReference type="PANTHER" id="PTHR43791">
    <property type="entry name" value="PERMEASE-RELATED"/>
    <property type="match status" value="1"/>
</dbReference>
<feature type="transmembrane region" description="Helical" evidence="7">
    <location>
        <begin position="316"/>
        <end position="336"/>
    </location>
</feature>
<dbReference type="EMBL" id="KV748585">
    <property type="protein sequence ID" value="OCL14336.1"/>
    <property type="molecule type" value="Genomic_DNA"/>
</dbReference>
<evidence type="ECO:0000256" key="6">
    <source>
        <dbReference type="SAM" id="MobiDB-lite"/>
    </source>
</evidence>
<evidence type="ECO:0000256" key="5">
    <source>
        <dbReference type="ARBA" id="ARBA00023136"/>
    </source>
</evidence>
<feature type="transmembrane region" description="Helical" evidence="7">
    <location>
        <begin position="441"/>
        <end position="464"/>
    </location>
</feature>
<keyword evidence="10" id="KW-1185">Reference proteome</keyword>
<dbReference type="PANTHER" id="PTHR43791:SF52">
    <property type="entry name" value="TRANSPORTER, PUTATIVE (AFU_ORTHOLOGUE AFUA_1G11820)-RELATED"/>
    <property type="match status" value="1"/>
</dbReference>
<protein>
    <submittedName>
        <fullName evidence="9">MFS transporter</fullName>
    </submittedName>
</protein>
<dbReference type="FunFam" id="1.20.1250.20:FF:000068">
    <property type="entry name" value="MFS general substrate transporter"/>
    <property type="match status" value="1"/>
</dbReference>
<name>A0A8E2FCX6_9PEZI</name>
<dbReference type="AlphaFoldDB" id="A0A8E2FCX6"/>
<organism evidence="9 10">
    <name type="scientific">Glonium stellatum</name>
    <dbReference type="NCBI Taxonomy" id="574774"/>
    <lineage>
        <taxon>Eukaryota</taxon>
        <taxon>Fungi</taxon>
        <taxon>Dikarya</taxon>
        <taxon>Ascomycota</taxon>
        <taxon>Pezizomycotina</taxon>
        <taxon>Dothideomycetes</taxon>
        <taxon>Pleosporomycetidae</taxon>
        <taxon>Gloniales</taxon>
        <taxon>Gloniaceae</taxon>
        <taxon>Glonium</taxon>
    </lineage>
</organism>
<feature type="transmembrane region" description="Helical" evidence="7">
    <location>
        <begin position="343"/>
        <end position="366"/>
    </location>
</feature>
<feature type="transmembrane region" description="Helical" evidence="7">
    <location>
        <begin position="208"/>
        <end position="230"/>
    </location>
</feature>
<feature type="transmembrane region" description="Helical" evidence="7">
    <location>
        <begin position="175"/>
        <end position="196"/>
    </location>
</feature>
<feature type="transmembrane region" description="Helical" evidence="7">
    <location>
        <begin position="146"/>
        <end position="163"/>
    </location>
</feature>
<evidence type="ECO:0000256" key="2">
    <source>
        <dbReference type="ARBA" id="ARBA00022448"/>
    </source>
</evidence>
<dbReference type="Gene3D" id="1.20.1250.20">
    <property type="entry name" value="MFS general substrate transporter like domains"/>
    <property type="match status" value="2"/>
</dbReference>
<proteinExistence type="predicted"/>
<feature type="transmembrane region" description="Helical" evidence="7">
    <location>
        <begin position="409"/>
        <end position="429"/>
    </location>
</feature>
<gene>
    <name evidence="9" type="ORF">AOQ84DRAFT_406518</name>
</gene>
<evidence type="ECO:0000256" key="1">
    <source>
        <dbReference type="ARBA" id="ARBA00004141"/>
    </source>
</evidence>
<evidence type="ECO:0000313" key="9">
    <source>
        <dbReference type="EMBL" id="OCL14336.1"/>
    </source>
</evidence>
<dbReference type="Pfam" id="PF07690">
    <property type="entry name" value="MFS_1"/>
    <property type="match status" value="1"/>
</dbReference>
<feature type="transmembrane region" description="Helical" evidence="7">
    <location>
        <begin position="49"/>
        <end position="67"/>
    </location>
</feature>
<keyword evidence="5 7" id="KW-0472">Membrane</keyword>
<feature type="transmembrane region" description="Helical" evidence="7">
    <location>
        <begin position="87"/>
        <end position="108"/>
    </location>
</feature>
<feature type="transmembrane region" description="Helical" evidence="7">
    <location>
        <begin position="115"/>
        <end position="134"/>
    </location>
</feature>
<evidence type="ECO:0000256" key="4">
    <source>
        <dbReference type="ARBA" id="ARBA00022989"/>
    </source>
</evidence>
<keyword evidence="3 7" id="KW-0812">Transmembrane</keyword>
<sequence>MSTSPSNSRKAHTKAQAHGKSPSEAIQFEPLPLNTAAESRLVRKCDLHVIPALFVVYLLTFLDRINIGNAKIQDLQKELSMSGTQYNIALLVFFPPYILFEIPSNIILKKIRPSTWLAGLMFLWGIATMCQGLVKSYGGLIACRVLMGALEAGSLPGCAYLISMYYKRHELQGRYAFFFSSALIAGAFGGLLAFALVKMNGLGGYSGWRWIFIIEGLATIAYAPIAKFLIADWPESCKFLNSEEKALLAARLSRDGIGEARMDRLDKPAVYLILKDWKIWIGGLMYFTIGVSGYSTVFFIPYILNEFGYTATESQLHTIPIYVVSTVAMLLAAWASDRARHRYGFMMGGIIISAVAYVILLCQGPAHGGLPRNVKYMAIFFALIGQYISQPVPIVWLANNVSGHYKRAVSTAIQVGIGNAAGIAGSNIYLQSEAPLFKTGYGTALAMLLTCAVLSTGFYLGLMWENRKRDRGERDWRLELPEEVRKNLGDAHPSFRYVG</sequence>
<evidence type="ECO:0000259" key="8">
    <source>
        <dbReference type="PROSITE" id="PS50850"/>
    </source>
</evidence>
<evidence type="ECO:0000313" key="10">
    <source>
        <dbReference type="Proteomes" id="UP000250140"/>
    </source>
</evidence>
<comment type="subcellular location">
    <subcellularLocation>
        <location evidence="1">Membrane</location>
        <topology evidence="1">Multi-pass membrane protein</topology>
    </subcellularLocation>
</comment>
<dbReference type="InterPro" id="IPR011701">
    <property type="entry name" value="MFS"/>
</dbReference>
<keyword evidence="2" id="KW-0813">Transport</keyword>
<dbReference type="InterPro" id="IPR020846">
    <property type="entry name" value="MFS_dom"/>
</dbReference>
<dbReference type="FunFam" id="1.20.1250.20:FF:000034">
    <property type="entry name" value="MFS general substrate transporter"/>
    <property type="match status" value="1"/>
</dbReference>
<dbReference type="SUPFAM" id="SSF103473">
    <property type="entry name" value="MFS general substrate transporter"/>
    <property type="match status" value="1"/>
</dbReference>
<evidence type="ECO:0000256" key="3">
    <source>
        <dbReference type="ARBA" id="ARBA00022692"/>
    </source>
</evidence>
<feature type="region of interest" description="Disordered" evidence="6">
    <location>
        <begin position="1"/>
        <end position="22"/>
    </location>
</feature>
<feature type="transmembrane region" description="Helical" evidence="7">
    <location>
        <begin position="284"/>
        <end position="304"/>
    </location>
</feature>
<dbReference type="Proteomes" id="UP000250140">
    <property type="component" value="Unassembled WGS sequence"/>
</dbReference>
<evidence type="ECO:0000256" key="7">
    <source>
        <dbReference type="SAM" id="Phobius"/>
    </source>
</evidence>
<dbReference type="GO" id="GO:0022857">
    <property type="term" value="F:transmembrane transporter activity"/>
    <property type="evidence" value="ECO:0007669"/>
    <property type="project" value="InterPro"/>
</dbReference>
<feature type="transmembrane region" description="Helical" evidence="7">
    <location>
        <begin position="378"/>
        <end position="397"/>
    </location>
</feature>
<dbReference type="InterPro" id="IPR036259">
    <property type="entry name" value="MFS_trans_sf"/>
</dbReference>